<keyword evidence="6 7" id="KW-0472">Membrane</keyword>
<keyword evidence="11" id="KW-1185">Reference proteome</keyword>
<dbReference type="Gene3D" id="1.10.3720.10">
    <property type="entry name" value="MetI-like"/>
    <property type="match status" value="1"/>
</dbReference>
<dbReference type="CDD" id="cd06261">
    <property type="entry name" value="TM_PBP2"/>
    <property type="match status" value="1"/>
</dbReference>
<dbReference type="PANTHER" id="PTHR30193">
    <property type="entry name" value="ABC TRANSPORTER PERMEASE PROTEIN"/>
    <property type="match status" value="1"/>
</dbReference>
<dbReference type="EMBL" id="CP054836">
    <property type="protein sequence ID" value="QKV20076.1"/>
    <property type="molecule type" value="Genomic_DNA"/>
</dbReference>
<comment type="similarity">
    <text evidence="7">Belongs to the binding-protein-dependent transport system permease family.</text>
</comment>
<evidence type="ECO:0000256" key="4">
    <source>
        <dbReference type="ARBA" id="ARBA00022692"/>
    </source>
</evidence>
<dbReference type="RefSeq" id="WP_175277967.1">
    <property type="nucleotide sequence ID" value="NZ_CP054836.1"/>
</dbReference>
<proteinExistence type="inferred from homology"/>
<dbReference type="Pfam" id="PF00528">
    <property type="entry name" value="BPD_transp_1"/>
    <property type="match status" value="1"/>
</dbReference>
<dbReference type="InterPro" id="IPR051393">
    <property type="entry name" value="ABC_transporter_permease"/>
</dbReference>
<sequence length="439" mass="48459">MNQAVERTAGTAKPPAGPPKAIGPLARRERNLAYSMLLPTFAIVMAVVLAPLLANFWISFKPVGLGDLRAATLFVNERMRGDLEAPGDTATLEYRLRNSSQDKPLRDVSFTDTLPEGLSVTGDTDPRCSLEGRELRCVLGEVEARFRDTIRIEVTVEQAYIDNPVAVRASEAIPQVTSDNVLTNFEFTLENFDKVFSASEFWHVMRVTVYYTVFATLGAIILGLFAAQILNTAFAGRTALRGLFLFPYVAPVIAVAFTWVLLLDPFSGAFNAILRQIGAIEQPINFLGQRAVPVDFFGLRFNFPVALTTIIMIEAWRSFPLSFLFILARMQSISADLYEAAEMDGASPLQQFWYISLPQLVGILAILFLLRFIWSFNNFDDIFLLTGGAAGTRTLTVNVYEQAFAISNLGAGAAVAVVVFLVLLCFSIVIFKYSPRDEG</sequence>
<dbReference type="AlphaFoldDB" id="A0A6N1VGN0"/>
<feature type="transmembrane region" description="Helical" evidence="7">
    <location>
        <begin position="209"/>
        <end position="230"/>
    </location>
</feature>
<feature type="transmembrane region" description="Helical" evidence="7">
    <location>
        <begin position="242"/>
        <end position="262"/>
    </location>
</feature>
<dbReference type="PANTHER" id="PTHR30193:SF37">
    <property type="entry name" value="INNER MEMBRANE ABC TRANSPORTER PERMEASE PROTEIN YCJO"/>
    <property type="match status" value="1"/>
</dbReference>
<evidence type="ECO:0000256" key="7">
    <source>
        <dbReference type="RuleBase" id="RU363032"/>
    </source>
</evidence>
<reference evidence="10 11" key="1">
    <citation type="submission" date="2020-06" db="EMBL/GenBank/DDBJ databases">
        <title>Oricola thermophila sp. nov. isolated from a tidal sediments.</title>
        <authorList>
            <person name="Kwon K.K."/>
            <person name="Yang S.-H."/>
            <person name="Park M.-J."/>
        </authorList>
    </citation>
    <scope>NUCLEOTIDE SEQUENCE [LARGE SCALE GENOMIC DNA]</scope>
    <source>
        <strain evidence="10 11">MEBiC13590</strain>
    </source>
</reference>
<dbReference type="PROSITE" id="PS50928">
    <property type="entry name" value="ABC_TM1"/>
    <property type="match status" value="1"/>
</dbReference>
<evidence type="ECO:0000259" key="9">
    <source>
        <dbReference type="PROSITE" id="PS50928"/>
    </source>
</evidence>
<evidence type="ECO:0000256" key="2">
    <source>
        <dbReference type="ARBA" id="ARBA00022448"/>
    </source>
</evidence>
<feature type="transmembrane region" description="Helical" evidence="7">
    <location>
        <begin position="37"/>
        <end position="58"/>
    </location>
</feature>
<comment type="subcellular location">
    <subcellularLocation>
        <location evidence="1 7">Cell membrane</location>
        <topology evidence="1 7">Multi-pass membrane protein</topology>
    </subcellularLocation>
</comment>
<feature type="transmembrane region" description="Helical" evidence="7">
    <location>
        <begin position="305"/>
        <end position="328"/>
    </location>
</feature>
<evidence type="ECO:0000256" key="6">
    <source>
        <dbReference type="ARBA" id="ARBA00023136"/>
    </source>
</evidence>
<evidence type="ECO:0000256" key="8">
    <source>
        <dbReference type="SAM" id="MobiDB-lite"/>
    </source>
</evidence>
<feature type="transmembrane region" description="Helical" evidence="7">
    <location>
        <begin position="409"/>
        <end position="431"/>
    </location>
</feature>
<gene>
    <name evidence="10" type="ORF">HTY61_17295</name>
</gene>
<dbReference type="GO" id="GO:0005886">
    <property type="term" value="C:plasma membrane"/>
    <property type="evidence" value="ECO:0007669"/>
    <property type="project" value="UniProtKB-SubCell"/>
</dbReference>
<dbReference type="KEGG" id="orm:HTY61_17295"/>
<dbReference type="InterPro" id="IPR000515">
    <property type="entry name" value="MetI-like"/>
</dbReference>
<keyword evidence="3" id="KW-1003">Cell membrane</keyword>
<feature type="region of interest" description="Disordered" evidence="8">
    <location>
        <begin position="1"/>
        <end position="24"/>
    </location>
</feature>
<dbReference type="SUPFAM" id="SSF161098">
    <property type="entry name" value="MetI-like"/>
    <property type="match status" value="1"/>
</dbReference>
<dbReference type="InterPro" id="IPR035906">
    <property type="entry name" value="MetI-like_sf"/>
</dbReference>
<feature type="transmembrane region" description="Helical" evidence="7">
    <location>
        <begin position="352"/>
        <end position="374"/>
    </location>
</feature>
<feature type="domain" description="ABC transmembrane type-1" evidence="9">
    <location>
        <begin position="205"/>
        <end position="430"/>
    </location>
</feature>
<evidence type="ECO:0000256" key="5">
    <source>
        <dbReference type="ARBA" id="ARBA00022989"/>
    </source>
</evidence>
<keyword evidence="4 7" id="KW-0812">Transmembrane</keyword>
<protein>
    <submittedName>
        <fullName evidence="10">Sugar ABC transporter permease</fullName>
    </submittedName>
</protein>
<keyword evidence="5 7" id="KW-1133">Transmembrane helix</keyword>
<evidence type="ECO:0000313" key="11">
    <source>
        <dbReference type="Proteomes" id="UP000509367"/>
    </source>
</evidence>
<organism evidence="10 11">
    <name type="scientific">Oricola thermophila</name>
    <dbReference type="NCBI Taxonomy" id="2742145"/>
    <lineage>
        <taxon>Bacteria</taxon>
        <taxon>Pseudomonadati</taxon>
        <taxon>Pseudomonadota</taxon>
        <taxon>Alphaproteobacteria</taxon>
        <taxon>Hyphomicrobiales</taxon>
        <taxon>Ahrensiaceae</taxon>
        <taxon>Oricola</taxon>
    </lineage>
</organism>
<name>A0A6N1VGN0_9HYPH</name>
<dbReference type="Proteomes" id="UP000509367">
    <property type="component" value="Chromosome"/>
</dbReference>
<evidence type="ECO:0000256" key="1">
    <source>
        <dbReference type="ARBA" id="ARBA00004651"/>
    </source>
</evidence>
<keyword evidence="2 7" id="KW-0813">Transport</keyword>
<dbReference type="GO" id="GO:0055085">
    <property type="term" value="P:transmembrane transport"/>
    <property type="evidence" value="ECO:0007669"/>
    <property type="project" value="InterPro"/>
</dbReference>
<evidence type="ECO:0000256" key="3">
    <source>
        <dbReference type="ARBA" id="ARBA00022475"/>
    </source>
</evidence>
<accession>A0A6N1VGN0</accession>
<evidence type="ECO:0000313" key="10">
    <source>
        <dbReference type="EMBL" id="QKV20076.1"/>
    </source>
</evidence>